<reference evidence="2 3" key="1">
    <citation type="submission" date="2018-06" db="EMBL/GenBank/DDBJ databases">
        <title>Fusarium incarnatum-equiseti species complex species 28.</title>
        <authorList>
            <person name="Gardiner D.M."/>
        </authorList>
    </citation>
    <scope>NUCLEOTIDE SEQUENCE [LARGE SCALE GENOMIC DNA]</scope>
    <source>
        <strain evidence="2 3">FIESC_28</strain>
    </source>
</reference>
<accession>A0A366S6G8</accession>
<dbReference type="AlphaFoldDB" id="A0A366S6G8"/>
<organism evidence="2 3">
    <name type="scientific">Fusarium coffeatum</name>
    <dbReference type="NCBI Taxonomy" id="231269"/>
    <lineage>
        <taxon>Eukaryota</taxon>
        <taxon>Fungi</taxon>
        <taxon>Dikarya</taxon>
        <taxon>Ascomycota</taxon>
        <taxon>Pezizomycotina</taxon>
        <taxon>Sordariomycetes</taxon>
        <taxon>Hypocreomycetidae</taxon>
        <taxon>Hypocreales</taxon>
        <taxon>Nectriaceae</taxon>
        <taxon>Fusarium</taxon>
        <taxon>Fusarium incarnatum-equiseti species complex</taxon>
    </lineage>
</organism>
<dbReference type="RefSeq" id="XP_031019505.1">
    <property type="nucleotide sequence ID" value="XM_031156482.1"/>
</dbReference>
<keyword evidence="3" id="KW-1185">Reference proteome</keyword>
<dbReference type="EMBL" id="QKXC01000048">
    <property type="protein sequence ID" value="RBR24914.1"/>
    <property type="molecule type" value="Genomic_DNA"/>
</dbReference>
<evidence type="ECO:0000313" key="3">
    <source>
        <dbReference type="Proteomes" id="UP000253153"/>
    </source>
</evidence>
<comment type="caution">
    <text evidence="2">The sequence shown here is derived from an EMBL/GenBank/DDBJ whole genome shotgun (WGS) entry which is preliminary data.</text>
</comment>
<proteinExistence type="predicted"/>
<protein>
    <submittedName>
        <fullName evidence="2">Uncharacterized protein</fullName>
    </submittedName>
</protein>
<dbReference type="Proteomes" id="UP000253153">
    <property type="component" value="Unassembled WGS sequence"/>
</dbReference>
<sequence length="633" mass="70234">MTSSNSDNLSQPHSITNDDWDWVFSNWDLDLSMWDLFHEDGQIYDDLFLINNPASAQCPDFDYATESLNVAGQAEQNMSLNELETIMPESLDIAEMLAQDPDLDPFLPTHDLPLEPPVVSLPLQPFTPDGFERTLEQAPPPPRNDPSPDDMSLVVPSWLDRQITTDDLYHRTQADPKPADSSTMSEKDITFKIGQSLVGSTLTTLQEPRRSKVYPGESTWTSRSAEPSRCAPCRFANIPTSQCNGSVGSTCTRCERLRSKVDKKLANTQSSLKFSLSPSAPMISLPQVIYFELVETQKLLVDLRGEVDEISSFTPGNSLESLFDGNMLWHIDNKAIFSPYSKSISTVAVTRLMTARAEMAAPPDCIVAPAMDAVHLDTFIDQRRPARETKGLTDINVGIPTPLSLCQVSDVPQRETLTIAWRCAYWLTILLSWDSNELYVNQAGHDALPLVDAKNLVLELTYSIAHRIQVLIKKLCHRAAKSLNRLDESLDPEDAKKPKATITFAAERHVSDPFFMGGGGVFDSGLQPQSFSDILKSEIPFQDDIDLFLGRPATRNLAALRPSDRASLISGELPRGHDFASTSTTAPLTFPSWSDLSYASSIDTAQLNDFEVRKRALSDEGTSCSRCNAKRIR</sequence>
<feature type="compositionally biased region" description="Basic and acidic residues" evidence="1">
    <location>
        <begin position="166"/>
        <end position="178"/>
    </location>
</feature>
<gene>
    <name evidence="2" type="ORF">FIESC28_02332</name>
</gene>
<evidence type="ECO:0000313" key="2">
    <source>
        <dbReference type="EMBL" id="RBR24914.1"/>
    </source>
</evidence>
<evidence type="ECO:0000256" key="1">
    <source>
        <dbReference type="SAM" id="MobiDB-lite"/>
    </source>
</evidence>
<feature type="region of interest" description="Disordered" evidence="1">
    <location>
        <begin position="166"/>
        <end position="186"/>
    </location>
</feature>
<feature type="region of interest" description="Disordered" evidence="1">
    <location>
        <begin position="124"/>
        <end position="153"/>
    </location>
</feature>
<name>A0A366S6G8_9HYPO</name>
<dbReference type="OrthoDB" id="5098293at2759"/>
<dbReference type="GeneID" id="41991778"/>